<dbReference type="InterPro" id="IPR012338">
    <property type="entry name" value="Beta-lactam/transpept-like"/>
</dbReference>
<accession>A0A2S6NCH2</accession>
<dbReference type="RefSeq" id="WP_104519801.1">
    <property type="nucleotide sequence ID" value="NZ_NHRY01000170.1"/>
</dbReference>
<dbReference type="AlphaFoldDB" id="A0A2S6NCH2"/>
<dbReference type="InterPro" id="IPR050789">
    <property type="entry name" value="Diverse_Enzym_Activities"/>
</dbReference>
<dbReference type="PANTHER" id="PTHR43283">
    <property type="entry name" value="BETA-LACTAMASE-RELATED"/>
    <property type="match status" value="1"/>
</dbReference>
<feature type="domain" description="Beta-lactamase-related" evidence="2">
    <location>
        <begin position="98"/>
        <end position="356"/>
    </location>
</feature>
<dbReference type="OrthoDB" id="9814204at2"/>
<organism evidence="3 4">
    <name type="scientific">Rhodopila globiformis</name>
    <name type="common">Rhodopseudomonas globiformis</name>
    <dbReference type="NCBI Taxonomy" id="1071"/>
    <lineage>
        <taxon>Bacteria</taxon>
        <taxon>Pseudomonadati</taxon>
        <taxon>Pseudomonadota</taxon>
        <taxon>Alphaproteobacteria</taxon>
        <taxon>Acetobacterales</taxon>
        <taxon>Acetobacteraceae</taxon>
        <taxon>Rhodopila</taxon>
    </lineage>
</organism>
<dbReference type="InterPro" id="IPR001466">
    <property type="entry name" value="Beta-lactam-related"/>
</dbReference>
<proteinExistence type="predicted"/>
<dbReference type="EMBL" id="NHRY01000170">
    <property type="protein sequence ID" value="PPQ32308.1"/>
    <property type="molecule type" value="Genomic_DNA"/>
</dbReference>
<dbReference type="Pfam" id="PF00144">
    <property type="entry name" value="Beta-lactamase"/>
    <property type="match status" value="1"/>
</dbReference>
<keyword evidence="4" id="KW-1185">Reference proteome</keyword>
<dbReference type="SUPFAM" id="SSF56601">
    <property type="entry name" value="beta-lactamase/transpeptidase-like"/>
    <property type="match status" value="1"/>
</dbReference>
<gene>
    <name evidence="3" type="ORF">CCS01_15825</name>
</gene>
<keyword evidence="1 3" id="KW-0378">Hydrolase</keyword>
<evidence type="ECO:0000313" key="3">
    <source>
        <dbReference type="EMBL" id="PPQ32308.1"/>
    </source>
</evidence>
<protein>
    <submittedName>
        <fullName evidence="3">Serine hydrolase</fullName>
    </submittedName>
</protein>
<dbReference type="Gene3D" id="3.40.710.10">
    <property type="entry name" value="DD-peptidase/beta-lactamase superfamily"/>
    <property type="match status" value="1"/>
</dbReference>
<dbReference type="Proteomes" id="UP000239724">
    <property type="component" value="Unassembled WGS sequence"/>
</dbReference>
<evidence type="ECO:0000256" key="1">
    <source>
        <dbReference type="ARBA" id="ARBA00022801"/>
    </source>
</evidence>
<evidence type="ECO:0000313" key="4">
    <source>
        <dbReference type="Proteomes" id="UP000239724"/>
    </source>
</evidence>
<evidence type="ECO:0000259" key="2">
    <source>
        <dbReference type="Pfam" id="PF00144"/>
    </source>
</evidence>
<comment type="caution">
    <text evidence="3">The sequence shown here is derived from an EMBL/GenBank/DDBJ whole genome shotgun (WGS) entry which is preliminary data.</text>
</comment>
<dbReference type="PANTHER" id="PTHR43283:SF11">
    <property type="entry name" value="BETA-LACTAMASE-RELATED DOMAIN-CONTAINING PROTEIN"/>
    <property type="match status" value="1"/>
</dbReference>
<reference evidence="3 4" key="1">
    <citation type="journal article" date="2018" name="Arch. Microbiol.">
        <title>New insights into the metabolic potential of the phototrophic purple bacterium Rhodopila globiformis DSM 161(T) from its draft genome sequence and evidence for a vanadium-dependent nitrogenase.</title>
        <authorList>
            <person name="Imhoff J.F."/>
            <person name="Rahn T."/>
            <person name="Kunzel S."/>
            <person name="Neulinger S.C."/>
        </authorList>
    </citation>
    <scope>NUCLEOTIDE SEQUENCE [LARGE SCALE GENOMIC DNA]</scope>
    <source>
        <strain evidence="3 4">DSM 161</strain>
    </source>
</reference>
<name>A0A2S6NCH2_RHOGL</name>
<dbReference type="GO" id="GO:0016787">
    <property type="term" value="F:hydrolase activity"/>
    <property type="evidence" value="ECO:0007669"/>
    <property type="project" value="UniProtKB-KW"/>
</dbReference>
<sequence>MDLPSIVAPPHGQAWPEAPADAAGLNWMWLEEAARFATENETPWPYDLRVHLESGYFEPPPDNAILGPIRPRGPANGLVLRRGFKVASWGDTDQVDFTFSVAKSYLSLLAGIAVMDGLIPDLDEPVGRTVDDGGFDSAQNRGVTWRHLLQNTSEWEGDLFGKSDRIDRNRVIGADGRERKGGARPLRPPGTFWEYNDVRVNRLSLALLRRFRRPLPEVFAERIMQPIGASRDWSWHGYRTSLAEIDGRMAESVSGGTHWGGGVLIHAEDQARIGLLMLRRGDWNGRRILPARWIDESLRPCALNPVYGLLWWLNTGHGRYASAPETSFFAFGAGGNLTWIAPEQEIVAVLRWTDPGAIDTFIRLTLQAVEA</sequence>